<dbReference type="Gene3D" id="3.80.10.10">
    <property type="entry name" value="Ribonuclease Inhibitor"/>
    <property type="match status" value="1"/>
</dbReference>
<dbReference type="SUPFAM" id="SSF52540">
    <property type="entry name" value="P-loop containing nucleoside triphosphate hydrolases"/>
    <property type="match status" value="1"/>
</dbReference>
<dbReference type="InterPro" id="IPR036390">
    <property type="entry name" value="WH_DNA-bd_sf"/>
</dbReference>
<dbReference type="EMBL" id="VEPZ02001530">
    <property type="protein sequence ID" value="KAE8669326.1"/>
    <property type="molecule type" value="Genomic_DNA"/>
</dbReference>
<evidence type="ECO:0000256" key="1">
    <source>
        <dbReference type="ARBA" id="ARBA00022614"/>
    </source>
</evidence>
<dbReference type="Gene3D" id="2.40.30.10">
    <property type="entry name" value="Translation factors"/>
    <property type="match status" value="2"/>
</dbReference>
<feature type="compositionally biased region" description="Polar residues" evidence="5">
    <location>
        <begin position="1012"/>
        <end position="1023"/>
    </location>
</feature>
<dbReference type="Pfam" id="PF23282">
    <property type="entry name" value="WHD_ROQ1"/>
    <property type="match status" value="1"/>
</dbReference>
<dbReference type="Gene3D" id="3.40.50.300">
    <property type="entry name" value="P-loop containing nucleotide triphosphate hydrolases"/>
    <property type="match status" value="1"/>
</dbReference>
<feature type="region of interest" description="Disordered" evidence="5">
    <location>
        <begin position="993"/>
        <end position="1026"/>
    </location>
</feature>
<dbReference type="SUPFAM" id="SSF52058">
    <property type="entry name" value="L domain-like"/>
    <property type="match status" value="1"/>
</dbReference>
<proteinExistence type="predicted"/>
<evidence type="ECO:0000259" key="6">
    <source>
        <dbReference type="PROSITE" id="PS50104"/>
    </source>
</evidence>
<dbReference type="Gene3D" id="3.40.50.10140">
    <property type="entry name" value="Toll/interleukin-1 receptor homology (TIR) domain"/>
    <property type="match status" value="1"/>
</dbReference>
<dbReference type="SUPFAM" id="SSF52200">
    <property type="entry name" value="Toll/Interleukin receptor TIR domain"/>
    <property type="match status" value="1"/>
</dbReference>
<evidence type="ECO:0000313" key="8">
    <source>
        <dbReference type="Proteomes" id="UP000436088"/>
    </source>
</evidence>
<feature type="compositionally biased region" description="Low complexity" evidence="5">
    <location>
        <begin position="995"/>
        <end position="1010"/>
    </location>
</feature>
<evidence type="ECO:0000256" key="2">
    <source>
        <dbReference type="ARBA" id="ARBA00022737"/>
    </source>
</evidence>
<protein>
    <recommendedName>
        <fullName evidence="6">TIR domain-containing protein</fullName>
    </recommendedName>
</protein>
<feature type="domain" description="TIR" evidence="6">
    <location>
        <begin position="10"/>
        <end position="178"/>
    </location>
</feature>
<dbReference type="PANTHER" id="PTHR11017">
    <property type="entry name" value="LEUCINE-RICH REPEAT-CONTAINING PROTEIN"/>
    <property type="match status" value="1"/>
</dbReference>
<dbReference type="Proteomes" id="UP000436088">
    <property type="component" value="Unassembled WGS sequence"/>
</dbReference>
<dbReference type="InterPro" id="IPR035897">
    <property type="entry name" value="Toll_tir_struct_dom_sf"/>
</dbReference>
<dbReference type="InterPro" id="IPR044974">
    <property type="entry name" value="Disease_R_plants"/>
</dbReference>
<dbReference type="GO" id="GO:0007165">
    <property type="term" value="P:signal transduction"/>
    <property type="evidence" value="ECO:0007669"/>
    <property type="project" value="InterPro"/>
</dbReference>
<keyword evidence="2" id="KW-0677">Repeat</keyword>
<dbReference type="InterPro" id="IPR032675">
    <property type="entry name" value="LRR_dom_sf"/>
</dbReference>
<dbReference type="SMART" id="SM00255">
    <property type="entry name" value="TIR"/>
    <property type="match status" value="1"/>
</dbReference>
<comment type="caution">
    <text evidence="7">The sequence shown here is derived from an EMBL/GenBank/DDBJ whole genome shotgun (WGS) entry which is preliminary data.</text>
</comment>
<organism evidence="7 8">
    <name type="scientific">Hibiscus syriacus</name>
    <name type="common">Rose of Sharon</name>
    <dbReference type="NCBI Taxonomy" id="106335"/>
    <lineage>
        <taxon>Eukaryota</taxon>
        <taxon>Viridiplantae</taxon>
        <taxon>Streptophyta</taxon>
        <taxon>Embryophyta</taxon>
        <taxon>Tracheophyta</taxon>
        <taxon>Spermatophyta</taxon>
        <taxon>Magnoliopsida</taxon>
        <taxon>eudicotyledons</taxon>
        <taxon>Gunneridae</taxon>
        <taxon>Pentapetalae</taxon>
        <taxon>rosids</taxon>
        <taxon>malvids</taxon>
        <taxon>Malvales</taxon>
        <taxon>Malvaceae</taxon>
        <taxon>Malvoideae</taxon>
        <taxon>Hibiscus</taxon>
    </lineage>
</organism>
<sequence length="1191" mass="136157">MASSSSSPPMKYQVFLSFRGEDTRLNFTSHLHQALKGKGFGVFFDEEELERGERISPALSRAIEASRLSIIVLSKDYASSKSCLAELSDIMDRKKTHGQIVLPIFYHVDPSDVRNFGGSFKASFDVHESDRPRDEVKRWKAAFAEAGKLKGWHIAGVQFDKSETEHINDIVEYALNKLMNSYSGSASEEFIGIDYQKKKILELIKQNRVIGLWGMGGIGKTTLADVVYMEVSNTFESCYFLQNVRGKIEKQGRESVRNEFLSMLLKDKEIRIDTPSIGYPYRERLNNLRVIVVLDDVNDPEQVDWMGVKHFGDGSKIILTSRDRQVLKNGGATQIHKVEELNEKYSLQLCSITAFKQLNPSVDFLYLSYEFVRLAHGSPLSLKILGAKLYSKCIEEWKSEVEKVNKFDEPKISQILKSSFDGLDKLQKDIFLDLVCFFKGESKEEVEKILSCLYKGAVSGLSSLLDKCLFDINSRGRISMHDMLEEMGKDIVDQESEYPEKRKRLWNPKHVYQVLNNNKGTDRIEGIKFYMSHRYNLKLRPTCFESMPNLRYIKFDVFERSLTNGDIDIAYLPNELKCLQWDCYPFKSLSLNFNPKNLVVLNLQAGNMEQLWNEDFQDLVNLREIDVSSCYNLRKIPNLLGAINLEILNYPSNNLPNELRYLEWIGYPFKSLPLNFNPKNLVVLNLSRGYMEQLWNEDFESLKLLSELPSNLKFLDTHGCISLESVSFTDRNFHSSDGERLYAMIFSDCFSLNQDSVDNIEENAMLQIQFLAKKWASRYDHEFSIGPEPNLLYCFPGKKISADRFEYQSRNSSLSLNIATRRSSGRRLLVFAICLVVDLTNYDSSRRQPLICEYKLLAASGNDGNGGFKKFKSDLFSGGNARNIHKCKGYHVLILCGKDMVKEDQNYEEASFQFYIKNAEHIKILLVRYLGSSTWRINISLEDMVKEDQNYEEASFQFYVPFFKNEKHIKVKKCGVDEMLILWNPITIQLQKQAQGDQSDTGSGDQSGTGRMQKQQEGDQTGTGRQGIDHVVVGTSIHVVGPDDDLCILVNGVHHEGDQIVVCGYGLQGSIVTNIRATWTPHPMKEIRVKVWFPLSYLFKLSVWMEVILKVIEISCIDILWTGEPYMQHKEIKEAQGTKTAAQGVEHAIAGTSTYVVVTDEDVEDLKEAIKDDMQSFYMQVSTLCCLEALL</sequence>
<gene>
    <name evidence="7" type="ORF">F3Y22_tig00112249pilonHSYRG00263</name>
</gene>
<keyword evidence="1" id="KW-0433">Leucine-rich repeat</keyword>
<dbReference type="InterPro" id="IPR042197">
    <property type="entry name" value="Apaf_helical"/>
</dbReference>
<dbReference type="PANTHER" id="PTHR11017:SF479">
    <property type="entry name" value="DISEASE RESISTANCE PROTEIN (TIR-NBS-LRR CLASS) FAMILY"/>
    <property type="match status" value="1"/>
</dbReference>
<keyword evidence="3" id="KW-0611">Plant defense</keyword>
<keyword evidence="4" id="KW-0520">NAD</keyword>
<accession>A0A6A2Y1W2</accession>
<evidence type="ECO:0000256" key="3">
    <source>
        <dbReference type="ARBA" id="ARBA00022821"/>
    </source>
</evidence>
<dbReference type="AlphaFoldDB" id="A0A6A2Y1W2"/>
<keyword evidence="8" id="KW-1185">Reference proteome</keyword>
<dbReference type="InterPro" id="IPR002182">
    <property type="entry name" value="NB-ARC"/>
</dbReference>
<dbReference type="GO" id="GO:0006952">
    <property type="term" value="P:defense response"/>
    <property type="evidence" value="ECO:0007669"/>
    <property type="project" value="UniProtKB-KW"/>
</dbReference>
<dbReference type="Pfam" id="PF00931">
    <property type="entry name" value="NB-ARC"/>
    <property type="match status" value="1"/>
</dbReference>
<dbReference type="Pfam" id="PF01582">
    <property type="entry name" value="TIR"/>
    <property type="match status" value="1"/>
</dbReference>
<dbReference type="SUPFAM" id="SSF46785">
    <property type="entry name" value="Winged helix' DNA-binding domain"/>
    <property type="match status" value="1"/>
</dbReference>
<reference evidence="7" key="1">
    <citation type="submission" date="2019-09" db="EMBL/GenBank/DDBJ databases">
        <title>Draft genome information of white flower Hibiscus syriacus.</title>
        <authorList>
            <person name="Kim Y.-M."/>
        </authorList>
    </citation>
    <scope>NUCLEOTIDE SEQUENCE [LARGE SCALE GENOMIC DNA]</scope>
    <source>
        <strain evidence="7">YM2019G1</strain>
    </source>
</reference>
<name>A0A6A2Y1W2_HIBSY</name>
<evidence type="ECO:0000256" key="5">
    <source>
        <dbReference type="SAM" id="MobiDB-lite"/>
    </source>
</evidence>
<dbReference type="InterPro" id="IPR027417">
    <property type="entry name" value="P-loop_NTPase"/>
</dbReference>
<evidence type="ECO:0000256" key="4">
    <source>
        <dbReference type="ARBA" id="ARBA00023027"/>
    </source>
</evidence>
<dbReference type="Gene3D" id="1.10.8.430">
    <property type="entry name" value="Helical domain of apoptotic protease-activating factors"/>
    <property type="match status" value="1"/>
</dbReference>
<dbReference type="GO" id="GO:0043531">
    <property type="term" value="F:ADP binding"/>
    <property type="evidence" value="ECO:0007669"/>
    <property type="project" value="InterPro"/>
</dbReference>
<dbReference type="PRINTS" id="PR00364">
    <property type="entry name" value="DISEASERSIST"/>
</dbReference>
<evidence type="ECO:0000313" key="7">
    <source>
        <dbReference type="EMBL" id="KAE8669326.1"/>
    </source>
</evidence>
<dbReference type="InterPro" id="IPR058192">
    <property type="entry name" value="WHD_ROQ1-like"/>
</dbReference>
<dbReference type="InterPro" id="IPR000157">
    <property type="entry name" value="TIR_dom"/>
</dbReference>
<dbReference type="PROSITE" id="PS50104">
    <property type="entry name" value="TIR"/>
    <property type="match status" value="1"/>
</dbReference>
<dbReference type="FunFam" id="3.40.50.10140:FF:000007">
    <property type="entry name" value="Disease resistance protein (TIR-NBS-LRR class)"/>
    <property type="match status" value="1"/>
</dbReference>